<dbReference type="EMBL" id="CP032382">
    <property type="protein sequence ID" value="AYB33584.1"/>
    <property type="molecule type" value="Genomic_DNA"/>
</dbReference>
<evidence type="ECO:0000259" key="1">
    <source>
        <dbReference type="Pfam" id="PF09004"/>
    </source>
</evidence>
<dbReference type="Proteomes" id="UP000266183">
    <property type="component" value="Chromosome"/>
</dbReference>
<dbReference type="AlphaFoldDB" id="A0A385SRQ0"/>
<dbReference type="Pfam" id="PF09004">
    <property type="entry name" value="ALKBH8_N"/>
    <property type="match status" value="1"/>
</dbReference>
<keyword evidence="3" id="KW-1185">Reference proteome</keyword>
<dbReference type="GO" id="GO:0016706">
    <property type="term" value="F:2-oxoglutarate-dependent dioxygenase activity"/>
    <property type="evidence" value="ECO:0007669"/>
    <property type="project" value="InterPro"/>
</dbReference>
<dbReference type="GO" id="GO:0008168">
    <property type="term" value="F:methyltransferase activity"/>
    <property type="evidence" value="ECO:0007669"/>
    <property type="project" value="InterPro"/>
</dbReference>
<organism evidence="2 3">
    <name type="scientific">Chryseolinea soli</name>
    <dbReference type="NCBI Taxonomy" id="2321403"/>
    <lineage>
        <taxon>Bacteria</taxon>
        <taxon>Pseudomonadati</taxon>
        <taxon>Bacteroidota</taxon>
        <taxon>Cytophagia</taxon>
        <taxon>Cytophagales</taxon>
        <taxon>Fulvivirgaceae</taxon>
        <taxon>Chryseolinea</taxon>
    </lineage>
</organism>
<reference evidence="3" key="1">
    <citation type="submission" date="2018-09" db="EMBL/GenBank/DDBJ databases">
        <title>Chryseolinea sp. KIS68-18 isolated from soil.</title>
        <authorList>
            <person name="Weon H.-Y."/>
            <person name="Kwon S.-W."/>
            <person name="Lee S.A."/>
        </authorList>
    </citation>
    <scope>NUCLEOTIDE SEQUENCE [LARGE SCALE GENOMIC DNA]</scope>
    <source>
        <strain evidence="3">KIS68-18</strain>
    </source>
</reference>
<gene>
    <name evidence="2" type="ORF">D4L85_24675</name>
</gene>
<dbReference type="KEGG" id="chk:D4L85_24675"/>
<evidence type="ECO:0000313" key="3">
    <source>
        <dbReference type="Proteomes" id="UP000266183"/>
    </source>
</evidence>
<evidence type="ECO:0000313" key="2">
    <source>
        <dbReference type="EMBL" id="AYB33584.1"/>
    </source>
</evidence>
<name>A0A385SRQ0_9BACT</name>
<proteinExistence type="predicted"/>
<feature type="domain" description="Alkylated DNA repair protein AlkB homologue 8 N-terminal" evidence="1">
    <location>
        <begin position="11"/>
        <end position="32"/>
    </location>
</feature>
<accession>A0A385SRQ0</accession>
<sequence length="42" mass="4950">MTLYQHLSGLKRVSKLAKTSFPFLRILKKTTMFRLAAFQEFT</sequence>
<dbReference type="InterPro" id="IPR015095">
    <property type="entry name" value="AlkB_hom8_N"/>
</dbReference>
<protein>
    <submittedName>
        <fullName evidence="2">DUF1891 domain-containing protein</fullName>
    </submittedName>
</protein>